<dbReference type="EMBL" id="JAAVJH010000031">
    <property type="protein sequence ID" value="NJR80775.1"/>
    <property type="molecule type" value="Genomic_DNA"/>
</dbReference>
<comment type="caution">
    <text evidence="1">The sequence shown here is derived from an EMBL/GenBank/DDBJ whole genome shotgun (WGS) entry which is preliminary data.</text>
</comment>
<evidence type="ECO:0000313" key="2">
    <source>
        <dbReference type="Proteomes" id="UP000732399"/>
    </source>
</evidence>
<organism evidence="1 2">
    <name type="scientific">Sphingomonas corticis</name>
    <dbReference type="NCBI Taxonomy" id="2722791"/>
    <lineage>
        <taxon>Bacteria</taxon>
        <taxon>Pseudomonadati</taxon>
        <taxon>Pseudomonadota</taxon>
        <taxon>Alphaproteobacteria</taxon>
        <taxon>Sphingomonadales</taxon>
        <taxon>Sphingomonadaceae</taxon>
        <taxon>Sphingomonas</taxon>
    </lineage>
</organism>
<protein>
    <recommendedName>
        <fullName evidence="3">MarR family transcriptional regulator</fullName>
    </recommendedName>
</protein>
<evidence type="ECO:0008006" key="3">
    <source>
        <dbReference type="Google" id="ProtNLM"/>
    </source>
</evidence>
<evidence type="ECO:0000313" key="1">
    <source>
        <dbReference type="EMBL" id="NJR80775.1"/>
    </source>
</evidence>
<sequence length="342" mass="37005">MASRHPDLSAPAWTHGLAYELETTIAAIARLDARISASHCASAWTRRAAWSGFGEALRGQGVEIDEIDIFGQACGLPLPSRSLLPTFGDDLAVLAAWHESLARRGPRHWREALPFSFDPPADWGQRPLLLRALELIARHARADRTSVPWLALPALLHDLGVTHRPLPNLAWADKGLRLQPDAADAITRRFLKQLRRSAVTGLERLEAIEADRLRAAHALGQARRPGALLPLLGLSQVQPVLSPRGVGGHLGLTISGAGKLLTRAARAGLLVEVSGRQSWRAYLPPDLAQAFGFVPARRGRPIAPPRPSPALDAVLADFDAEMRAIDERLARLGVGMTEPTPA</sequence>
<keyword evidence="2" id="KW-1185">Reference proteome</keyword>
<dbReference type="Proteomes" id="UP000732399">
    <property type="component" value="Unassembled WGS sequence"/>
</dbReference>
<name>A0ABX1CS45_9SPHN</name>
<accession>A0ABX1CS45</accession>
<proteinExistence type="predicted"/>
<dbReference type="RefSeq" id="WP_168136282.1">
    <property type="nucleotide sequence ID" value="NZ_JAAVJH010000031.1"/>
</dbReference>
<gene>
    <name evidence="1" type="ORF">HBH26_19585</name>
</gene>
<reference evidence="1 2" key="1">
    <citation type="submission" date="2020-03" db="EMBL/GenBank/DDBJ databases">
        <authorList>
            <person name="Wang L."/>
            <person name="He N."/>
            <person name="Li Y."/>
            <person name="Fang Y."/>
            <person name="Zhang F."/>
        </authorList>
    </citation>
    <scope>NUCLEOTIDE SEQUENCE [LARGE SCALE GENOMIC DNA]</scope>
    <source>
        <strain evidence="1 2">36D10-4-7</strain>
    </source>
</reference>